<comment type="caution">
    <text evidence="4">The sequence shown here is derived from an EMBL/GenBank/DDBJ whole genome shotgun (WGS) entry which is preliminary data.</text>
</comment>
<feature type="signal peptide" evidence="3">
    <location>
        <begin position="1"/>
        <end position="22"/>
    </location>
</feature>
<dbReference type="RefSeq" id="WP_237360620.1">
    <property type="nucleotide sequence ID" value="NZ_CAKLDM010000001.1"/>
</dbReference>
<evidence type="ECO:0000256" key="3">
    <source>
        <dbReference type="SAM" id="SignalP"/>
    </source>
</evidence>
<gene>
    <name evidence="4" type="ORF">VMF7928_01278</name>
</gene>
<sequence length="165" mass="18867">MKNRLYFLVFIAIYLWSGGAFAQVETLGSKDFAGMHLSNSIRAQGKQYVLYSRMNANAMNPNGFITNDFIPYCVLTYQVNKVDSDWHTKLRSPMRLTVKGPEYGVSNRLDGPGKYQWKVEYLSPYYGGFYRHTDKATGVAPWWKPFALSYTFVVAKDGSIQEENS</sequence>
<proteinExistence type="inferred from homology"/>
<organism evidence="4 5">
    <name type="scientific">Vibrio marisflavi CECT 7928</name>
    <dbReference type="NCBI Taxonomy" id="634439"/>
    <lineage>
        <taxon>Bacteria</taxon>
        <taxon>Pseudomonadati</taxon>
        <taxon>Pseudomonadota</taxon>
        <taxon>Gammaproteobacteria</taxon>
        <taxon>Vibrionales</taxon>
        <taxon>Vibrionaceae</taxon>
        <taxon>Vibrio</taxon>
    </lineage>
</organism>
<dbReference type="InterPro" id="IPR038482">
    <property type="entry name" value="Tp34-type_sf"/>
</dbReference>
<dbReference type="Gene3D" id="2.60.40.2480">
    <property type="entry name" value="Periplasmic metal-binding protein Tp34-type"/>
    <property type="match status" value="1"/>
</dbReference>
<name>A0ABM9A1U9_9VIBR</name>
<evidence type="ECO:0000256" key="2">
    <source>
        <dbReference type="ARBA" id="ARBA00022729"/>
    </source>
</evidence>
<comment type="similarity">
    <text evidence="1">Belongs to the UPF0423 family.</text>
</comment>
<evidence type="ECO:0000313" key="5">
    <source>
        <dbReference type="Proteomes" id="UP000838748"/>
    </source>
</evidence>
<protein>
    <submittedName>
        <fullName evidence="4">Uncharacterized protein</fullName>
    </submittedName>
</protein>
<feature type="chain" id="PRO_5046453264" evidence="3">
    <location>
        <begin position="23"/>
        <end position="165"/>
    </location>
</feature>
<dbReference type="InterPro" id="IPR018470">
    <property type="entry name" value="Metal-bd_Tp34-typ"/>
</dbReference>
<evidence type="ECO:0000256" key="1">
    <source>
        <dbReference type="ARBA" id="ARBA00010013"/>
    </source>
</evidence>
<evidence type="ECO:0000313" key="4">
    <source>
        <dbReference type="EMBL" id="CAH0537726.1"/>
    </source>
</evidence>
<dbReference type="Pfam" id="PF10634">
    <property type="entry name" value="Iron_transport"/>
    <property type="match status" value="1"/>
</dbReference>
<keyword evidence="2 3" id="KW-0732">Signal</keyword>
<dbReference type="Proteomes" id="UP000838748">
    <property type="component" value="Unassembled WGS sequence"/>
</dbReference>
<keyword evidence="5" id="KW-1185">Reference proteome</keyword>
<accession>A0ABM9A1U9</accession>
<dbReference type="EMBL" id="CAKLDM010000001">
    <property type="protein sequence ID" value="CAH0537726.1"/>
    <property type="molecule type" value="Genomic_DNA"/>
</dbReference>
<reference evidence="4" key="1">
    <citation type="submission" date="2021-11" db="EMBL/GenBank/DDBJ databases">
        <authorList>
            <person name="Rodrigo-Torres L."/>
            <person name="Arahal R. D."/>
            <person name="Lucena T."/>
        </authorList>
    </citation>
    <scope>NUCLEOTIDE SEQUENCE</scope>
    <source>
        <strain evidence="4">CECT 7928</strain>
    </source>
</reference>